<keyword evidence="3" id="KW-0813">Transport</keyword>
<dbReference type="OrthoDB" id="9806302at2"/>
<dbReference type="STRING" id="1385510.GCA_000425205_01833"/>
<dbReference type="NCBIfam" id="TIGR00797">
    <property type="entry name" value="matE"/>
    <property type="match status" value="1"/>
</dbReference>
<proteinExistence type="inferred from homology"/>
<evidence type="ECO:0000256" key="2">
    <source>
        <dbReference type="ARBA" id="ARBA00010199"/>
    </source>
</evidence>
<evidence type="ECO:0000256" key="5">
    <source>
        <dbReference type="ARBA" id="ARBA00022692"/>
    </source>
</evidence>
<comment type="caution">
    <text evidence="9">The sequence shown here is derived from an EMBL/GenBank/DDBJ whole genome shotgun (WGS) entry which is preliminary data.</text>
</comment>
<gene>
    <name evidence="9" type="ORF">N781_15115</name>
</gene>
<evidence type="ECO:0000313" key="10">
    <source>
        <dbReference type="Proteomes" id="UP000030528"/>
    </source>
</evidence>
<dbReference type="PIRSF" id="PIRSF006603">
    <property type="entry name" value="DinF"/>
    <property type="match status" value="1"/>
</dbReference>
<dbReference type="InterPro" id="IPR047135">
    <property type="entry name" value="YsiQ"/>
</dbReference>
<keyword evidence="10" id="KW-1185">Reference proteome</keyword>
<keyword evidence="4" id="KW-1003">Cell membrane</keyword>
<name>A0A0A5GN34_9BACI</name>
<evidence type="ECO:0000256" key="6">
    <source>
        <dbReference type="ARBA" id="ARBA00022989"/>
    </source>
</evidence>
<evidence type="ECO:0000313" key="9">
    <source>
        <dbReference type="EMBL" id="KGX92648.1"/>
    </source>
</evidence>
<feature type="transmembrane region" description="Helical" evidence="8">
    <location>
        <begin position="129"/>
        <end position="151"/>
    </location>
</feature>
<feature type="transmembrane region" description="Helical" evidence="8">
    <location>
        <begin position="163"/>
        <end position="187"/>
    </location>
</feature>
<dbReference type="PANTHER" id="PTHR42925">
    <property type="entry name" value="MULTIDRUG AND TOXIN EFFLUX PROTEIN MATE FAMILY"/>
    <property type="match status" value="1"/>
</dbReference>
<feature type="transmembrane region" description="Helical" evidence="8">
    <location>
        <begin position="88"/>
        <end position="109"/>
    </location>
</feature>
<feature type="transmembrane region" description="Helical" evidence="8">
    <location>
        <begin position="414"/>
        <end position="432"/>
    </location>
</feature>
<reference evidence="9 10" key="1">
    <citation type="submission" date="2013-08" db="EMBL/GenBank/DDBJ databases">
        <authorList>
            <person name="Huang J."/>
            <person name="Wang G."/>
        </authorList>
    </citation>
    <scope>NUCLEOTIDE SEQUENCE [LARGE SCALE GENOMIC DNA]</scope>
    <source>
        <strain evidence="9 10">JSM 076056</strain>
    </source>
</reference>
<evidence type="ECO:0000256" key="3">
    <source>
        <dbReference type="ARBA" id="ARBA00022448"/>
    </source>
</evidence>
<feature type="transmembrane region" description="Helical" evidence="8">
    <location>
        <begin position="384"/>
        <end position="408"/>
    </location>
</feature>
<dbReference type="Proteomes" id="UP000030528">
    <property type="component" value="Unassembled WGS sequence"/>
</dbReference>
<dbReference type="RefSeq" id="WP_026800237.1">
    <property type="nucleotide sequence ID" value="NZ_AULI01000007.1"/>
</dbReference>
<dbReference type="GO" id="GO:0042910">
    <property type="term" value="F:xenobiotic transmembrane transporter activity"/>
    <property type="evidence" value="ECO:0007669"/>
    <property type="project" value="InterPro"/>
</dbReference>
<dbReference type="Pfam" id="PF01554">
    <property type="entry name" value="MatE"/>
    <property type="match status" value="2"/>
</dbReference>
<evidence type="ECO:0000256" key="8">
    <source>
        <dbReference type="SAM" id="Phobius"/>
    </source>
</evidence>
<dbReference type="InterPro" id="IPR002528">
    <property type="entry name" value="MATE_fam"/>
</dbReference>
<dbReference type="CDD" id="cd13134">
    <property type="entry name" value="MATE_like_8"/>
    <property type="match status" value="1"/>
</dbReference>
<keyword evidence="6 8" id="KW-1133">Transmembrane helix</keyword>
<feature type="transmembrane region" description="Helical" evidence="8">
    <location>
        <begin position="193"/>
        <end position="213"/>
    </location>
</feature>
<comment type="subcellular location">
    <subcellularLocation>
        <location evidence="1">Cell membrane</location>
        <topology evidence="1">Multi-pass membrane protein</topology>
    </subcellularLocation>
</comment>
<dbReference type="EMBL" id="AVPE01000005">
    <property type="protein sequence ID" value="KGX92648.1"/>
    <property type="molecule type" value="Genomic_DNA"/>
</dbReference>
<accession>A0A0A5GN34</accession>
<organism evidence="9 10">
    <name type="scientific">Pontibacillus halophilus JSM 076056 = DSM 19796</name>
    <dbReference type="NCBI Taxonomy" id="1385510"/>
    <lineage>
        <taxon>Bacteria</taxon>
        <taxon>Bacillati</taxon>
        <taxon>Bacillota</taxon>
        <taxon>Bacilli</taxon>
        <taxon>Bacillales</taxon>
        <taxon>Bacillaceae</taxon>
        <taxon>Pontibacillus</taxon>
    </lineage>
</organism>
<dbReference type="GO" id="GO:0005886">
    <property type="term" value="C:plasma membrane"/>
    <property type="evidence" value="ECO:0007669"/>
    <property type="project" value="UniProtKB-SubCell"/>
</dbReference>
<dbReference type="AlphaFoldDB" id="A0A0A5GN34"/>
<sequence length="457" mass="50159">MKKQDATKMTLFALSWPIFIEVMLHMLMGNADTLMLSQYSDDAVAAVGVSNQLLSVMIVMFGFITMGAGILVAQYLGANNPTRASTIVMTSISINLWFSLLLSVLVYLFSERLLALMDLPQELVGEASLYLSLVGGLIFVQALIMTIGTILRSYGYTKDSMMVTIGMNILNVIGNYFVIFGPFGFPVLGVKGVAFVTIGSRFIGLIALFLLLYRRSGRSLPFRSFFSYNGKDVKDLLHIGVPAAGEQVSYNASQITITYFVAQLGTVAITTKVYAQNIMMFIFLSAVAIGQGTQILVGHLVGSRDLEGAYRRGFRSAGLSIAITVSIATIVYFASEPLLHIFTSNEEIVQLGQILLLMTIVMEPGRATNLVLVNSLRATGDVRFPVVVGIISMWGVSVLFAWFFGLYLNLGLPGIWIGLIADEWVRGIVMAIRWKRKTWMKKAFVEEEEATSVQSSL</sequence>
<dbReference type="PANTHER" id="PTHR42925:SF1">
    <property type="entry name" value="VIRULENCE FACTOR MVIN"/>
    <property type="match status" value="1"/>
</dbReference>
<keyword evidence="5 8" id="KW-0812">Transmembrane</keyword>
<keyword evidence="7 8" id="KW-0472">Membrane</keyword>
<evidence type="ECO:0000256" key="7">
    <source>
        <dbReference type="ARBA" id="ARBA00023136"/>
    </source>
</evidence>
<protein>
    <submittedName>
        <fullName evidence="9">Transporter</fullName>
    </submittedName>
</protein>
<feature type="transmembrane region" description="Helical" evidence="8">
    <location>
        <begin position="314"/>
        <end position="334"/>
    </location>
</feature>
<evidence type="ECO:0000256" key="1">
    <source>
        <dbReference type="ARBA" id="ARBA00004651"/>
    </source>
</evidence>
<dbReference type="GO" id="GO:0015297">
    <property type="term" value="F:antiporter activity"/>
    <property type="evidence" value="ECO:0007669"/>
    <property type="project" value="InterPro"/>
</dbReference>
<evidence type="ECO:0000256" key="4">
    <source>
        <dbReference type="ARBA" id="ARBA00022475"/>
    </source>
</evidence>
<dbReference type="eggNOG" id="COG0534">
    <property type="taxonomic scope" value="Bacteria"/>
</dbReference>
<feature type="transmembrane region" description="Helical" evidence="8">
    <location>
        <begin position="53"/>
        <end position="76"/>
    </location>
</feature>
<feature type="transmembrane region" description="Helical" evidence="8">
    <location>
        <begin position="281"/>
        <end position="302"/>
    </location>
</feature>
<comment type="similarity">
    <text evidence="2">Belongs to the multi antimicrobial extrusion (MATE) (TC 2.A.66.1) family.</text>
</comment>
<dbReference type="InterPro" id="IPR048279">
    <property type="entry name" value="MdtK-like"/>
</dbReference>